<evidence type="ECO:0000313" key="5">
    <source>
        <dbReference type="Proteomes" id="UP000722336"/>
    </source>
</evidence>
<feature type="region of interest" description="Disordered" evidence="2">
    <location>
        <begin position="165"/>
        <end position="187"/>
    </location>
</feature>
<evidence type="ECO:0000256" key="1">
    <source>
        <dbReference type="ARBA" id="ARBA00009199"/>
    </source>
</evidence>
<dbReference type="PANTHER" id="PTHR11895:SF7">
    <property type="entry name" value="GLUTAMYL-TRNA(GLN) AMIDOTRANSFERASE SUBUNIT A, MITOCHONDRIAL"/>
    <property type="match status" value="1"/>
</dbReference>
<dbReference type="PROSITE" id="PS51318">
    <property type="entry name" value="TAT"/>
    <property type="match status" value="1"/>
</dbReference>
<dbReference type="RefSeq" id="WP_218445078.1">
    <property type="nucleotide sequence ID" value="NZ_JAGSPA010000002.1"/>
</dbReference>
<dbReference type="InterPro" id="IPR020556">
    <property type="entry name" value="Amidase_CS"/>
</dbReference>
<comment type="caution">
    <text evidence="4">The sequence shown here is derived from an EMBL/GenBank/DDBJ whole genome shotgun (WGS) entry which is preliminary data.</text>
</comment>
<proteinExistence type="inferred from homology"/>
<dbReference type="InterPro" id="IPR000120">
    <property type="entry name" value="Amidase"/>
</dbReference>
<evidence type="ECO:0000313" key="4">
    <source>
        <dbReference type="EMBL" id="MBV7256439.1"/>
    </source>
</evidence>
<organism evidence="4 5">
    <name type="scientific">Pacificimonas pallii</name>
    <dbReference type="NCBI Taxonomy" id="2827236"/>
    <lineage>
        <taxon>Bacteria</taxon>
        <taxon>Pseudomonadati</taxon>
        <taxon>Pseudomonadota</taxon>
        <taxon>Alphaproteobacteria</taxon>
        <taxon>Sphingomonadales</taxon>
        <taxon>Sphingosinicellaceae</taxon>
        <taxon>Pacificimonas</taxon>
    </lineage>
</organism>
<evidence type="ECO:0000256" key="2">
    <source>
        <dbReference type="SAM" id="MobiDB-lite"/>
    </source>
</evidence>
<dbReference type="EMBL" id="JAGSPA010000002">
    <property type="protein sequence ID" value="MBV7256439.1"/>
    <property type="molecule type" value="Genomic_DNA"/>
</dbReference>
<comment type="similarity">
    <text evidence="1">Belongs to the amidase family.</text>
</comment>
<dbReference type="InterPro" id="IPR006311">
    <property type="entry name" value="TAT_signal"/>
</dbReference>
<accession>A0ABS6SDF2</accession>
<dbReference type="Pfam" id="PF01425">
    <property type="entry name" value="Amidase"/>
    <property type="match status" value="1"/>
</dbReference>
<dbReference type="Proteomes" id="UP000722336">
    <property type="component" value="Unassembled WGS sequence"/>
</dbReference>
<gene>
    <name evidence="4" type="ORF">KCG44_06525</name>
</gene>
<feature type="compositionally biased region" description="Polar residues" evidence="2">
    <location>
        <begin position="165"/>
        <end position="174"/>
    </location>
</feature>
<dbReference type="InterPro" id="IPR023631">
    <property type="entry name" value="Amidase_dom"/>
</dbReference>
<sequence length="505" mass="52726">MTELSRRRFIEAAAMMSIAAPLAACGDDAAISQTPVKVETGQWQDAVSQLAARERGDVTALQLVETAIRRLEAVNERINAVALPNFERARAMARAGTTGPLAGLPTLVKDNQRQAGLPYTQGSRALAGYIADETDPYAAAMEGAGLISIGRSTLPEYGLTATTEPLLTGPTRNPWNPDHSSGGSSGGSAAAVAAGVVPVAHANDGGGSIRIPAAACGLVGLKPSRGRMAGDDASDDATDLGVQGCVSRTVRDTAIWFNATQGGPGFEPATLVTGPIARRLRVVGHLQRPDGSLPDADVQRVHGDAIALLETLGHNIGRNDTEIFGPELAEDFLHLWSRGAHLRLEATKQLAGLPDDFDLSQGFEPLMLDMAARGGALTEEQMTQIVGRLEAFKARYRAGFANMDVLVTPVLGSAALAIGELSPTIPFADQADLLTAYAGFTGAENVAGLPAISLPVGESASGLPIGLQFVAAPGNEAMLLGLAFELEEALKWYERKPGIWVGDMV</sequence>
<dbReference type="PROSITE" id="PS00571">
    <property type="entry name" value="AMIDASES"/>
    <property type="match status" value="1"/>
</dbReference>
<keyword evidence="5" id="KW-1185">Reference proteome</keyword>
<protein>
    <recommendedName>
        <fullName evidence="3">Amidase domain-containing protein</fullName>
    </recommendedName>
</protein>
<evidence type="ECO:0000259" key="3">
    <source>
        <dbReference type="Pfam" id="PF01425"/>
    </source>
</evidence>
<dbReference type="PANTHER" id="PTHR11895">
    <property type="entry name" value="TRANSAMIDASE"/>
    <property type="match status" value="1"/>
</dbReference>
<feature type="domain" description="Amidase" evidence="3">
    <location>
        <begin position="63"/>
        <end position="480"/>
    </location>
</feature>
<name>A0ABS6SDF2_9SPHN</name>
<reference evidence="4 5" key="1">
    <citation type="submission" date="2021-04" db="EMBL/GenBank/DDBJ databases">
        <authorList>
            <person name="Pira H."/>
            <person name="Risdian C."/>
            <person name="Wink J."/>
        </authorList>
    </citation>
    <scope>NUCLEOTIDE SEQUENCE [LARGE SCALE GENOMIC DNA]</scope>
    <source>
        <strain evidence="4 5">WHA3</strain>
    </source>
</reference>